<evidence type="ECO:0000256" key="7">
    <source>
        <dbReference type="ARBA" id="ARBA00023136"/>
    </source>
</evidence>
<accession>A0A3M6Q5A0</accession>
<gene>
    <name evidence="9" type="primary">xrtH</name>
    <name evidence="9" type="ORF">EBQ26_07945</name>
</gene>
<evidence type="ECO:0000256" key="4">
    <source>
        <dbReference type="ARBA" id="ARBA00022692"/>
    </source>
</evidence>
<feature type="transmembrane region" description="Helical" evidence="8">
    <location>
        <begin position="100"/>
        <end position="122"/>
    </location>
</feature>
<evidence type="ECO:0000313" key="9">
    <source>
        <dbReference type="EMBL" id="RMW97591.1"/>
    </source>
</evidence>
<organism evidence="9 10">
    <name type="scientific">Allofranklinella schreckenbergeri</name>
    <dbReference type="NCBI Taxonomy" id="1076744"/>
    <lineage>
        <taxon>Bacteria</taxon>
        <taxon>Pseudomonadati</taxon>
        <taxon>Pseudomonadota</taxon>
        <taxon>Betaproteobacteria</taxon>
        <taxon>Burkholderiales</taxon>
        <taxon>Comamonadaceae</taxon>
        <taxon>Allofranklinella</taxon>
    </lineage>
</organism>
<comment type="caution">
    <text evidence="9">The sequence shown here is derived from an EMBL/GenBank/DDBJ whole genome shotgun (WGS) entry which is preliminary data.</text>
</comment>
<keyword evidence="4 8" id="KW-0812">Transmembrane</keyword>
<dbReference type="InterPro" id="IPR026392">
    <property type="entry name" value="Exo/Archaeosortase_dom"/>
</dbReference>
<dbReference type="EC" id="3.4.22.-" evidence="9"/>
<reference evidence="9 10" key="1">
    <citation type="submission" date="2018-10" db="EMBL/GenBank/DDBJ databases">
        <title>Comamonadaceae CDC group NO-1 genome sequencing and assembly.</title>
        <authorList>
            <person name="Bernier A.-M."/>
            <person name="Bernard K."/>
        </authorList>
    </citation>
    <scope>NUCLEOTIDE SEQUENCE [LARGE SCALE GENOMIC DNA]</scope>
    <source>
        <strain evidence="9 10">NML970147</strain>
    </source>
</reference>
<dbReference type="NCBIfam" id="TIGR04177">
    <property type="entry name" value="exosort_XrtH"/>
    <property type="match status" value="1"/>
</dbReference>
<sequence>MRFFLVFIALVAILFGLNMLQVVQQNVVLPWTALLAQICAWLVTTFDHTVMASGKVLWDPATGLGVSIEPGCNGVEACLLLFSAVLAYPSSWSAKFWGMTLGFVAIQIVNIARVISLFYLQLWDKAVFDFAHEYLWQALIMLDVFIVWLLWVRRVSLGAPSDANDDAALPPPPAAHA</sequence>
<dbReference type="Pfam" id="PF09721">
    <property type="entry name" value="Exosortase_EpsH"/>
    <property type="match status" value="1"/>
</dbReference>
<dbReference type="EMBL" id="RDQM01000009">
    <property type="protein sequence ID" value="RMW97591.1"/>
    <property type="molecule type" value="Genomic_DNA"/>
</dbReference>
<evidence type="ECO:0000256" key="1">
    <source>
        <dbReference type="ARBA" id="ARBA00004651"/>
    </source>
</evidence>
<feature type="transmembrane region" description="Helical" evidence="8">
    <location>
        <begin position="68"/>
        <end position="88"/>
    </location>
</feature>
<dbReference type="RefSeq" id="WP_122238489.1">
    <property type="nucleotide sequence ID" value="NZ_RDQM01000009.1"/>
</dbReference>
<keyword evidence="5 9" id="KW-0378">Hydrolase</keyword>
<proteinExistence type="predicted"/>
<name>A0A3M6Q5A0_9BURK</name>
<evidence type="ECO:0000313" key="10">
    <source>
        <dbReference type="Proteomes" id="UP000267521"/>
    </source>
</evidence>
<dbReference type="InterPro" id="IPR019127">
    <property type="entry name" value="Exosortase"/>
</dbReference>
<evidence type="ECO:0000256" key="3">
    <source>
        <dbReference type="ARBA" id="ARBA00022670"/>
    </source>
</evidence>
<evidence type="ECO:0000256" key="6">
    <source>
        <dbReference type="ARBA" id="ARBA00022989"/>
    </source>
</evidence>
<evidence type="ECO:0000256" key="5">
    <source>
        <dbReference type="ARBA" id="ARBA00022801"/>
    </source>
</evidence>
<protein>
    <submittedName>
        <fullName evidence="9">Exosortase H</fullName>
        <ecNumber evidence="9">3.4.22.-</ecNumber>
    </submittedName>
</protein>
<feature type="transmembrane region" description="Helical" evidence="8">
    <location>
        <begin position="134"/>
        <end position="152"/>
    </location>
</feature>
<dbReference type="GO" id="GO:0008233">
    <property type="term" value="F:peptidase activity"/>
    <property type="evidence" value="ECO:0007669"/>
    <property type="project" value="UniProtKB-KW"/>
</dbReference>
<evidence type="ECO:0000256" key="8">
    <source>
        <dbReference type="SAM" id="Phobius"/>
    </source>
</evidence>
<evidence type="ECO:0000256" key="2">
    <source>
        <dbReference type="ARBA" id="ARBA00022475"/>
    </source>
</evidence>
<dbReference type="InterPro" id="IPR026441">
    <property type="entry name" value="Exosort_XrtH"/>
</dbReference>
<keyword evidence="7 8" id="KW-0472">Membrane</keyword>
<dbReference type="NCBIfam" id="TIGR04178">
    <property type="entry name" value="exo_archaeo"/>
    <property type="match status" value="1"/>
</dbReference>
<dbReference type="GO" id="GO:0006508">
    <property type="term" value="P:proteolysis"/>
    <property type="evidence" value="ECO:0007669"/>
    <property type="project" value="UniProtKB-KW"/>
</dbReference>
<keyword evidence="2" id="KW-1003">Cell membrane</keyword>
<dbReference type="AlphaFoldDB" id="A0A3M6Q5A0"/>
<keyword evidence="6 8" id="KW-1133">Transmembrane helix</keyword>
<comment type="subcellular location">
    <subcellularLocation>
        <location evidence="1">Cell membrane</location>
        <topology evidence="1">Multi-pass membrane protein</topology>
    </subcellularLocation>
</comment>
<dbReference type="Proteomes" id="UP000267521">
    <property type="component" value="Unassembled WGS sequence"/>
</dbReference>
<keyword evidence="3" id="KW-0645">Protease</keyword>
<dbReference type="GO" id="GO:0005886">
    <property type="term" value="C:plasma membrane"/>
    <property type="evidence" value="ECO:0007669"/>
    <property type="project" value="UniProtKB-SubCell"/>
</dbReference>